<name>A0ACC2TK05_9FUNG</name>
<dbReference type="Proteomes" id="UP001165960">
    <property type="component" value="Unassembled WGS sequence"/>
</dbReference>
<organism evidence="1 2">
    <name type="scientific">Entomophthora muscae</name>
    <dbReference type="NCBI Taxonomy" id="34485"/>
    <lineage>
        <taxon>Eukaryota</taxon>
        <taxon>Fungi</taxon>
        <taxon>Fungi incertae sedis</taxon>
        <taxon>Zoopagomycota</taxon>
        <taxon>Entomophthoromycotina</taxon>
        <taxon>Entomophthoromycetes</taxon>
        <taxon>Entomophthorales</taxon>
        <taxon>Entomophthoraceae</taxon>
        <taxon>Entomophthora</taxon>
    </lineage>
</organism>
<evidence type="ECO:0000313" key="1">
    <source>
        <dbReference type="EMBL" id="KAJ9074696.1"/>
    </source>
</evidence>
<keyword evidence="2" id="KW-1185">Reference proteome</keyword>
<dbReference type="EMBL" id="QTSX02002849">
    <property type="protein sequence ID" value="KAJ9074696.1"/>
    <property type="molecule type" value="Genomic_DNA"/>
</dbReference>
<reference evidence="1" key="1">
    <citation type="submission" date="2022-04" db="EMBL/GenBank/DDBJ databases">
        <title>Genome of the entomopathogenic fungus Entomophthora muscae.</title>
        <authorList>
            <person name="Elya C."/>
            <person name="Lovett B.R."/>
            <person name="Lee E."/>
            <person name="Macias A.M."/>
            <person name="Hajek A.E."/>
            <person name="De Bivort B.L."/>
            <person name="Kasson M.T."/>
            <person name="De Fine Licht H.H."/>
            <person name="Stajich J.E."/>
        </authorList>
    </citation>
    <scope>NUCLEOTIDE SEQUENCE</scope>
    <source>
        <strain evidence="1">Berkeley</strain>
    </source>
</reference>
<proteinExistence type="predicted"/>
<gene>
    <name evidence="1" type="ORF">DSO57_1003752</name>
</gene>
<sequence>MKLLRQGEDALKLLEEENSGRKKSSLSRTHSFSSSMIYLHPSGSLGASAPYHHAMQSKWIGF</sequence>
<protein>
    <submittedName>
        <fullName evidence="1">Uncharacterized protein</fullName>
    </submittedName>
</protein>
<evidence type="ECO:0000313" key="2">
    <source>
        <dbReference type="Proteomes" id="UP001165960"/>
    </source>
</evidence>
<accession>A0ACC2TK05</accession>
<comment type="caution">
    <text evidence="1">The sequence shown here is derived from an EMBL/GenBank/DDBJ whole genome shotgun (WGS) entry which is preliminary data.</text>
</comment>